<sequence length="118" mass="13239">MNNILVISKHGPYHQQSLRESLDMVLIFAAIDQQVIWLLEGAAVLSLVKNQRPSAQQQKDFTKAIGMLEIYDIESVYVCADALNEHGLSTDDLAIEVQIAYDNDKRALIKQVDKVVTL</sequence>
<accession>A0A0F4Q1Y9</accession>
<proteinExistence type="inferred from homology"/>
<comment type="similarity">
    <text evidence="1">Belongs to the DsrF/TusC family.</text>
</comment>
<reference evidence="2 3" key="1">
    <citation type="journal article" date="2015" name="BMC Genomics">
        <title>Genome mining reveals unlocked bioactive potential of marine Gram-negative bacteria.</title>
        <authorList>
            <person name="Machado H."/>
            <person name="Sonnenschein E.C."/>
            <person name="Melchiorsen J."/>
            <person name="Gram L."/>
        </authorList>
    </citation>
    <scope>NUCLEOTIDE SEQUENCE [LARGE SCALE GENOMIC DNA]</scope>
    <source>
        <strain evidence="2 3">S3137</strain>
    </source>
</reference>
<dbReference type="InterPro" id="IPR027396">
    <property type="entry name" value="DsrEFH-like"/>
</dbReference>
<comment type="caution">
    <text evidence="2">The sequence shown here is derived from an EMBL/GenBank/DDBJ whole genome shotgun (WGS) entry which is preliminary data.</text>
</comment>
<evidence type="ECO:0000313" key="2">
    <source>
        <dbReference type="EMBL" id="KJZ01339.1"/>
    </source>
</evidence>
<dbReference type="PATRIC" id="fig|151081.8.peg.973"/>
<dbReference type="eggNOG" id="COG2923">
    <property type="taxonomic scope" value="Bacteria"/>
</dbReference>
<dbReference type="Gene3D" id="3.40.1260.10">
    <property type="entry name" value="DsrEFH-like"/>
    <property type="match status" value="1"/>
</dbReference>
<dbReference type="NCBIfam" id="TIGR03010">
    <property type="entry name" value="sulf_tusC_dsrF"/>
    <property type="match status" value="1"/>
</dbReference>
<dbReference type="InterPro" id="IPR017462">
    <property type="entry name" value="Sulphur_relay_TusC/DsrF"/>
</dbReference>
<dbReference type="Pfam" id="PF02635">
    <property type="entry name" value="DsrE"/>
    <property type="match status" value="1"/>
</dbReference>
<dbReference type="NCBIfam" id="NF001238">
    <property type="entry name" value="PRK00211.1"/>
    <property type="match status" value="1"/>
</dbReference>
<dbReference type="PANTHER" id="PTHR38780">
    <property type="entry name" value="PROTEIN TUSC"/>
    <property type="match status" value="1"/>
</dbReference>
<dbReference type="EMBL" id="JXXZ01000003">
    <property type="protein sequence ID" value="KJZ01339.1"/>
    <property type="molecule type" value="Genomic_DNA"/>
</dbReference>
<protein>
    <submittedName>
        <fullName evidence="2">Uncharacterized protein</fullName>
    </submittedName>
</protein>
<evidence type="ECO:0000313" key="3">
    <source>
        <dbReference type="Proteomes" id="UP000033664"/>
    </source>
</evidence>
<dbReference type="AlphaFoldDB" id="A0A0F4Q1Y9"/>
<dbReference type="SUPFAM" id="SSF75169">
    <property type="entry name" value="DsrEFH-like"/>
    <property type="match status" value="1"/>
</dbReference>
<gene>
    <name evidence="2" type="ORF">TW72_03390</name>
</gene>
<evidence type="ECO:0000256" key="1">
    <source>
        <dbReference type="ARBA" id="ARBA00005996"/>
    </source>
</evidence>
<dbReference type="GeneID" id="58227527"/>
<keyword evidence="3" id="KW-1185">Reference proteome</keyword>
<dbReference type="RefSeq" id="WP_045978714.1">
    <property type="nucleotide sequence ID" value="NZ_JXXY01000004.1"/>
</dbReference>
<dbReference type="InterPro" id="IPR003787">
    <property type="entry name" value="Sulphur_relay_DsrE/F-like"/>
</dbReference>
<dbReference type="Proteomes" id="UP000033664">
    <property type="component" value="Unassembled WGS sequence"/>
</dbReference>
<dbReference type="PANTHER" id="PTHR38780:SF1">
    <property type="entry name" value="PROTEIN TUSC"/>
    <property type="match status" value="1"/>
</dbReference>
<dbReference type="OrthoDB" id="9789418at2"/>
<organism evidence="2 3">
    <name type="scientific">Pseudoalteromonas ruthenica</name>
    <dbReference type="NCBI Taxonomy" id="151081"/>
    <lineage>
        <taxon>Bacteria</taxon>
        <taxon>Pseudomonadati</taxon>
        <taxon>Pseudomonadota</taxon>
        <taxon>Gammaproteobacteria</taxon>
        <taxon>Alteromonadales</taxon>
        <taxon>Pseudoalteromonadaceae</taxon>
        <taxon>Pseudoalteromonas</taxon>
    </lineage>
</organism>
<name>A0A0F4Q1Y9_9GAMM</name>